<dbReference type="GO" id="GO:0005344">
    <property type="term" value="F:oxygen carrier activity"/>
    <property type="evidence" value="ECO:0007669"/>
    <property type="project" value="UniProtKB-KW"/>
</dbReference>
<dbReference type="InterPro" id="IPR000971">
    <property type="entry name" value="Globin"/>
</dbReference>
<keyword evidence="1" id="KW-0561">Oxygen transport</keyword>
<name>A0A7Y0L8V7_9GAMM</name>
<dbReference type="InterPro" id="IPR012292">
    <property type="entry name" value="Globin/Proto"/>
</dbReference>
<dbReference type="RefSeq" id="WP_169073456.1">
    <property type="nucleotide sequence ID" value="NZ_JABBXH010000001.1"/>
</dbReference>
<evidence type="ECO:0000313" key="4">
    <source>
        <dbReference type="Proteomes" id="UP000568664"/>
    </source>
</evidence>
<protein>
    <recommendedName>
        <fullName evidence="2">Globin domain-containing protein</fullName>
    </recommendedName>
</protein>
<keyword evidence="1" id="KW-0813">Transport</keyword>
<gene>
    <name evidence="3" type="ORF">HII17_00945</name>
</gene>
<dbReference type="Gene3D" id="1.10.490.10">
    <property type="entry name" value="Globins"/>
    <property type="match status" value="1"/>
</dbReference>
<evidence type="ECO:0000313" key="3">
    <source>
        <dbReference type="EMBL" id="NMP30114.1"/>
    </source>
</evidence>
<reference evidence="3 4" key="1">
    <citation type="submission" date="2020-04" db="EMBL/GenBank/DDBJ databases">
        <title>Thalassotalea sp. M1531, isolated from the surface of marine red alga.</title>
        <authorList>
            <person name="Pang L."/>
            <person name="Lu D.-C."/>
        </authorList>
    </citation>
    <scope>NUCLEOTIDE SEQUENCE [LARGE SCALE GENOMIC DNA]</scope>
    <source>
        <strain evidence="3 4">M1531</strain>
    </source>
</reference>
<keyword evidence="4" id="KW-1185">Reference proteome</keyword>
<comment type="similarity">
    <text evidence="1">Belongs to the globin family.</text>
</comment>
<dbReference type="InterPro" id="IPR009050">
    <property type="entry name" value="Globin-like_sf"/>
</dbReference>
<evidence type="ECO:0000256" key="1">
    <source>
        <dbReference type="RuleBase" id="RU000356"/>
    </source>
</evidence>
<keyword evidence="1" id="KW-0479">Metal-binding</keyword>
<keyword evidence="1" id="KW-0408">Iron</keyword>
<organism evidence="3 4">
    <name type="scientific">Thalassotalea algicola</name>
    <dbReference type="NCBI Taxonomy" id="2716224"/>
    <lineage>
        <taxon>Bacteria</taxon>
        <taxon>Pseudomonadati</taxon>
        <taxon>Pseudomonadota</taxon>
        <taxon>Gammaproteobacteria</taxon>
        <taxon>Alteromonadales</taxon>
        <taxon>Colwelliaceae</taxon>
        <taxon>Thalassotalea</taxon>
    </lineage>
</organism>
<accession>A0A7Y0L8V7</accession>
<dbReference type="Pfam" id="PF00042">
    <property type="entry name" value="Globin"/>
    <property type="match status" value="1"/>
</dbReference>
<dbReference type="GO" id="GO:0019825">
    <property type="term" value="F:oxygen binding"/>
    <property type="evidence" value="ECO:0007669"/>
    <property type="project" value="InterPro"/>
</dbReference>
<dbReference type="GO" id="GO:0020037">
    <property type="term" value="F:heme binding"/>
    <property type="evidence" value="ECO:0007669"/>
    <property type="project" value="InterPro"/>
</dbReference>
<dbReference type="EMBL" id="JABBXH010000001">
    <property type="protein sequence ID" value="NMP30114.1"/>
    <property type="molecule type" value="Genomic_DNA"/>
</dbReference>
<sequence>MTTNRELVFDSYKRINEAGSAFYDHFHENFVNADEKIAKIMENVDVGKQQQLLSQSLTHAVLFTQPDAKIPEHLQKLVNRHEKMNLDESYYQTWRLTLLCSIEAFDPDFNEVLKQAWNEALLRLTDIFIKSE</sequence>
<dbReference type="Proteomes" id="UP000568664">
    <property type="component" value="Unassembled WGS sequence"/>
</dbReference>
<comment type="caution">
    <text evidence="3">The sequence shown here is derived from an EMBL/GenBank/DDBJ whole genome shotgun (WGS) entry which is preliminary data.</text>
</comment>
<proteinExistence type="inferred from homology"/>
<evidence type="ECO:0000259" key="2">
    <source>
        <dbReference type="Pfam" id="PF00042"/>
    </source>
</evidence>
<keyword evidence="1" id="KW-0349">Heme</keyword>
<dbReference type="AlphaFoldDB" id="A0A7Y0L8V7"/>
<dbReference type="SUPFAM" id="SSF46458">
    <property type="entry name" value="Globin-like"/>
    <property type="match status" value="1"/>
</dbReference>
<feature type="domain" description="Globin" evidence="2">
    <location>
        <begin position="32"/>
        <end position="124"/>
    </location>
</feature>